<protein>
    <recommendedName>
        <fullName evidence="12">DNA 3'-5' helicase</fullName>
        <ecNumber evidence="12">5.6.2.4</ecNumber>
    </recommendedName>
</protein>
<dbReference type="InterPro" id="IPR011604">
    <property type="entry name" value="PDDEXK-like_dom_sf"/>
</dbReference>
<dbReference type="PROSITE" id="PS51217">
    <property type="entry name" value="UVRD_HELICASE_CTER"/>
    <property type="match status" value="1"/>
</dbReference>
<evidence type="ECO:0000256" key="2">
    <source>
        <dbReference type="ARBA" id="ARBA00022741"/>
    </source>
</evidence>
<evidence type="ECO:0000256" key="1">
    <source>
        <dbReference type="ARBA" id="ARBA00022722"/>
    </source>
</evidence>
<evidence type="ECO:0000313" key="18">
    <source>
        <dbReference type="Proteomes" id="UP001500954"/>
    </source>
</evidence>
<keyword evidence="8" id="KW-0238">DNA-binding</keyword>
<keyword evidence="7 14" id="KW-0067">ATP-binding</keyword>
<dbReference type="SUPFAM" id="SSF52540">
    <property type="entry name" value="P-loop containing nucleoside triphosphate hydrolases"/>
    <property type="match status" value="1"/>
</dbReference>
<comment type="catalytic activity">
    <reaction evidence="11">
        <text>Couples ATP hydrolysis with the unwinding of duplex DNA by translocating in the 3'-5' direction.</text>
        <dbReference type="EC" id="5.6.2.4"/>
    </reaction>
</comment>
<dbReference type="Gene3D" id="3.40.50.300">
    <property type="entry name" value="P-loop containing nucleotide triphosphate hydrolases"/>
    <property type="match status" value="3"/>
</dbReference>
<evidence type="ECO:0000256" key="11">
    <source>
        <dbReference type="ARBA" id="ARBA00034617"/>
    </source>
</evidence>
<dbReference type="Pfam" id="PF00580">
    <property type="entry name" value="UvrD-helicase"/>
    <property type="match status" value="1"/>
</dbReference>
<feature type="domain" description="UvrD-like helicase ATP-binding" evidence="15">
    <location>
        <begin position="1"/>
        <end position="469"/>
    </location>
</feature>
<keyword evidence="18" id="KW-1185">Reference proteome</keyword>
<dbReference type="PANTHER" id="PTHR11070:SF67">
    <property type="entry name" value="DNA 3'-5' HELICASE"/>
    <property type="match status" value="1"/>
</dbReference>
<evidence type="ECO:0000256" key="12">
    <source>
        <dbReference type="ARBA" id="ARBA00034808"/>
    </source>
</evidence>
<reference evidence="18" key="1">
    <citation type="journal article" date="2019" name="Int. J. Syst. Evol. Microbiol.">
        <title>The Global Catalogue of Microorganisms (GCM) 10K type strain sequencing project: providing services to taxonomists for standard genome sequencing and annotation.</title>
        <authorList>
            <consortium name="The Broad Institute Genomics Platform"/>
            <consortium name="The Broad Institute Genome Sequencing Center for Infectious Disease"/>
            <person name="Wu L."/>
            <person name="Ma J."/>
        </authorList>
    </citation>
    <scope>NUCLEOTIDE SEQUENCE [LARGE SCALE GENOMIC DNA]</scope>
    <source>
        <strain evidence="18">JCM 17111</strain>
    </source>
</reference>
<dbReference type="Pfam" id="PF13361">
    <property type="entry name" value="UvrD_C"/>
    <property type="match status" value="1"/>
</dbReference>
<keyword evidence="2 14" id="KW-0547">Nucleotide-binding</keyword>
<gene>
    <name evidence="17" type="ORF">GCM10022395_22580</name>
</gene>
<keyword evidence="1" id="KW-0540">Nuclease</keyword>
<evidence type="ECO:0000256" key="10">
    <source>
        <dbReference type="ARBA" id="ARBA00023235"/>
    </source>
</evidence>
<dbReference type="PANTHER" id="PTHR11070">
    <property type="entry name" value="UVRD / RECB / PCRA DNA HELICASE FAMILY MEMBER"/>
    <property type="match status" value="1"/>
</dbReference>
<name>A0ABP6XVH5_9FLAO</name>
<evidence type="ECO:0000256" key="6">
    <source>
        <dbReference type="ARBA" id="ARBA00022839"/>
    </source>
</evidence>
<dbReference type="InterPro" id="IPR038726">
    <property type="entry name" value="PDDEXK_AddAB-type"/>
</dbReference>
<keyword evidence="3" id="KW-0227">DNA damage</keyword>
<keyword evidence="10" id="KW-0413">Isomerase</keyword>
<sequence length="1047" mass="120750">MFMQKNHSFTIYNASAGSGKTFTLVKEYLKVLFKSNNYDQFKRILAITFTNKAVAEMKERIIEKLKAFSDESVIDSSDSMFNSICDELGIAPYTLHNKSKTLLNTIIHNYAAFDISTIDGFTHKLIRTFAHDLKLPLNFEVELDQESLLNEAVDSLIAKAGTDKKLTKTLVDFALEKADDDKSWDLSIDFNKIAKRLVNENDMPFVEKLKDKTLEDFKSLKSHLQKQIPQIENSIVKTAKTVLNTIENAGLDFNDFTRGTLPNHFKKASELNLNGLYSNKLETNINEGKGIYNKSLSLDKVIAIDNLLPDIALSFKSIKSQVYYLKFLNSFYKNITPLSVLNAINKELTSLKKDQNKILISEFNAIISKEIKNQPTPFIYERLGEKFNNYFIDEFQDTSVTQWENLIPLIDNSLSSGTGNTMLVGDAKQSIYRWRGGKAEQFIDLFNEKTIPFQVKQTIQDLKTNYRSYKEIIKFNNGFFKYLAGTAFQDKIYEGLYEKAIQKTHIENDGYVNLSFLDFDKDDDKNELYPKAVLKTIHNCLDQGYQLADLCILVRKKAEGIAIANYLSQNTIPILSSETLLLNNAPEVHFINNILTLLIQPKNKEAKITVLNFLSDLLKTENKHDFFIQHINLPLLELFKRFEAYQIFIDPNNLLALPLLDMAETIVREFKLIKTSNAYIQFYLDVVLEFSQKKGANISDFLDYFDKKKEQLTIISPEGQNAVQIMTIHKSKGLEFPVVIFPYADLDIYKEQDPKEWFALDKSLYQGFSHTLLNFNSDFEHYGDEGLRIYQTHRSEQELDNINLLYVTLTRPVEQLYIISRKEITPKGIVNPNKYSGLLINYLKHIGIWDDSQLSYSFGTINSHNQKKTIKKEVTIQQDFISTPKEKHNIKIVTNAAYLWDTNQREAIEKGNLIHTIMSKIQTHEDVDSAFKDLVNASNVTQEQATILKQLVIKIIEHPTLSDYYTPQYKIYNEQDIISKQGYILRPDRIVCNKDNEVIIIDYKTGSEDIKHKQQLQSYQDILESMKLRVIKKILVYINSDIQIKTL</sequence>
<evidence type="ECO:0000256" key="5">
    <source>
        <dbReference type="ARBA" id="ARBA00022806"/>
    </source>
</evidence>
<evidence type="ECO:0000256" key="14">
    <source>
        <dbReference type="PROSITE-ProRule" id="PRU00560"/>
    </source>
</evidence>
<comment type="caution">
    <text evidence="17">The sequence shown here is derived from an EMBL/GenBank/DDBJ whole genome shotgun (WGS) entry which is preliminary data.</text>
</comment>
<comment type="catalytic activity">
    <reaction evidence="13">
        <text>ATP + H2O = ADP + phosphate + H(+)</text>
        <dbReference type="Rhea" id="RHEA:13065"/>
        <dbReference type="ChEBI" id="CHEBI:15377"/>
        <dbReference type="ChEBI" id="CHEBI:15378"/>
        <dbReference type="ChEBI" id="CHEBI:30616"/>
        <dbReference type="ChEBI" id="CHEBI:43474"/>
        <dbReference type="ChEBI" id="CHEBI:456216"/>
        <dbReference type="EC" id="5.6.2.4"/>
    </reaction>
</comment>
<dbReference type="Gene3D" id="1.10.3170.10">
    <property type="entry name" value="Recbcd, chain B, domain 2"/>
    <property type="match status" value="1"/>
</dbReference>
<proteinExistence type="predicted"/>
<accession>A0ABP6XVH5</accession>
<dbReference type="InterPro" id="IPR014016">
    <property type="entry name" value="UvrD-like_ATP-bd"/>
</dbReference>
<feature type="domain" description="UvrD-like helicase C-terminal" evidence="16">
    <location>
        <begin position="470"/>
        <end position="733"/>
    </location>
</feature>
<evidence type="ECO:0000256" key="8">
    <source>
        <dbReference type="ARBA" id="ARBA00023125"/>
    </source>
</evidence>
<evidence type="ECO:0000256" key="7">
    <source>
        <dbReference type="ARBA" id="ARBA00022840"/>
    </source>
</evidence>
<dbReference type="Proteomes" id="UP001500954">
    <property type="component" value="Unassembled WGS sequence"/>
</dbReference>
<evidence type="ECO:0000256" key="3">
    <source>
        <dbReference type="ARBA" id="ARBA00022763"/>
    </source>
</evidence>
<evidence type="ECO:0000256" key="13">
    <source>
        <dbReference type="ARBA" id="ARBA00048988"/>
    </source>
</evidence>
<evidence type="ECO:0000313" key="17">
    <source>
        <dbReference type="EMBL" id="GAA3572830.1"/>
    </source>
</evidence>
<feature type="binding site" evidence="14">
    <location>
        <begin position="14"/>
        <end position="21"/>
    </location>
    <ligand>
        <name>ATP</name>
        <dbReference type="ChEBI" id="CHEBI:30616"/>
    </ligand>
</feature>
<organism evidence="17 18">
    <name type="scientific">Snuella lapsa</name>
    <dbReference type="NCBI Taxonomy" id="870481"/>
    <lineage>
        <taxon>Bacteria</taxon>
        <taxon>Pseudomonadati</taxon>
        <taxon>Bacteroidota</taxon>
        <taxon>Flavobacteriia</taxon>
        <taxon>Flavobacteriales</taxon>
        <taxon>Flavobacteriaceae</taxon>
        <taxon>Snuella</taxon>
    </lineage>
</organism>
<evidence type="ECO:0000259" key="15">
    <source>
        <dbReference type="PROSITE" id="PS51198"/>
    </source>
</evidence>
<dbReference type="PROSITE" id="PS51198">
    <property type="entry name" value="UVRD_HELICASE_ATP_BIND"/>
    <property type="match status" value="1"/>
</dbReference>
<dbReference type="Pfam" id="PF12705">
    <property type="entry name" value="PDDEXK_1"/>
    <property type="match status" value="1"/>
</dbReference>
<keyword evidence="5 14" id="KW-0347">Helicase</keyword>
<keyword evidence="9" id="KW-0234">DNA repair</keyword>
<keyword evidence="4 14" id="KW-0378">Hydrolase</keyword>
<evidence type="ECO:0000259" key="16">
    <source>
        <dbReference type="PROSITE" id="PS51217"/>
    </source>
</evidence>
<dbReference type="Gene3D" id="3.90.320.10">
    <property type="match status" value="1"/>
</dbReference>
<evidence type="ECO:0000256" key="4">
    <source>
        <dbReference type="ARBA" id="ARBA00022801"/>
    </source>
</evidence>
<dbReference type="InterPro" id="IPR000212">
    <property type="entry name" value="DNA_helicase_UvrD/REP"/>
</dbReference>
<evidence type="ECO:0000256" key="9">
    <source>
        <dbReference type="ARBA" id="ARBA00023204"/>
    </source>
</evidence>
<keyword evidence="6" id="KW-0269">Exonuclease</keyword>
<dbReference type="EMBL" id="BAABCY010000063">
    <property type="protein sequence ID" value="GAA3572830.1"/>
    <property type="molecule type" value="Genomic_DNA"/>
</dbReference>
<dbReference type="EC" id="5.6.2.4" evidence="12"/>
<dbReference type="InterPro" id="IPR027417">
    <property type="entry name" value="P-loop_NTPase"/>
</dbReference>
<dbReference type="InterPro" id="IPR014017">
    <property type="entry name" value="DNA_helicase_UvrD-like_C"/>
</dbReference>